<sequence>MKKLAIALVILIGLLVAADFGAAAFAEYQVAKRMAAQLQLRETPDVRINGFPFLTQAVAGDYRDVQVAANAVHVAQFNELGIEADLHHARVSTAEVLAGTADRITVDQLTGRVKLRASDIARIIGIQDLTINPALKDALADEDGNISPADEQLAAGTDDTKAVVQLDGTVNIAGSDNKVRVIAVLSLVGDTMQIEPRKLDLNNSALGPIELPEIFEQSVLRQFSTTLDPGALPFQLQPTAVRAERGALVIEGTADNVTISGNGVTTG</sequence>
<reference evidence="2 3" key="1">
    <citation type="journal article" date="2014" name="Int. J. Syst. Evol. Microbiol.">
        <title>Complete genome sequence of Corynebacterium casei LMG S-19264T (=DSM 44701T), isolated from a smear-ripened cheese.</title>
        <authorList>
            <consortium name="US DOE Joint Genome Institute (JGI-PGF)"/>
            <person name="Walter F."/>
            <person name="Albersmeier A."/>
            <person name="Kalinowski J."/>
            <person name="Ruckert C."/>
        </authorList>
    </citation>
    <scope>NUCLEOTIDE SEQUENCE [LARGE SCALE GENOMIC DNA]</scope>
    <source>
        <strain evidence="2 3">CGMCC 4.7206</strain>
    </source>
</reference>
<reference evidence="2" key="3">
    <citation type="submission" date="2020-09" db="EMBL/GenBank/DDBJ databases">
        <authorList>
            <person name="Sun Q."/>
            <person name="Zhou Y."/>
        </authorList>
    </citation>
    <scope>NUCLEOTIDE SEQUENCE</scope>
    <source>
        <strain evidence="2">CGMCC 4.7206</strain>
    </source>
</reference>
<organism evidence="2 3">
    <name type="scientific">Saccharopolyspora thermophila</name>
    <dbReference type="NCBI Taxonomy" id="89367"/>
    <lineage>
        <taxon>Bacteria</taxon>
        <taxon>Bacillati</taxon>
        <taxon>Actinomycetota</taxon>
        <taxon>Actinomycetes</taxon>
        <taxon>Pseudonocardiales</taxon>
        <taxon>Pseudonocardiaceae</taxon>
        <taxon>Saccharopolyspora</taxon>
    </lineage>
</organism>
<protein>
    <submittedName>
        <fullName evidence="1">DUF2993 domain-containing protein</fullName>
    </submittedName>
</protein>
<dbReference type="InterPro" id="IPR021373">
    <property type="entry name" value="DUF2993"/>
</dbReference>
<name>A0A917KB21_9PSEU</name>
<evidence type="ECO:0000313" key="3">
    <source>
        <dbReference type="Proteomes" id="UP000597989"/>
    </source>
</evidence>
<reference evidence="1 4" key="2">
    <citation type="journal article" date="2019" name="Int. J. Syst. Evol. Microbiol.">
        <title>The Global Catalogue of Microorganisms (GCM) 10K type strain sequencing project: providing services to taxonomists for standard genome sequencing and annotation.</title>
        <authorList>
            <consortium name="The Broad Institute Genomics Platform"/>
            <consortium name="The Broad Institute Genome Sequencing Center for Infectious Disease"/>
            <person name="Wu L."/>
            <person name="Ma J."/>
        </authorList>
    </citation>
    <scope>NUCLEOTIDE SEQUENCE [LARGE SCALE GENOMIC DNA]</scope>
    <source>
        <strain evidence="1 4">JCM 10664</strain>
    </source>
</reference>
<evidence type="ECO:0000313" key="4">
    <source>
        <dbReference type="Proteomes" id="UP001500220"/>
    </source>
</evidence>
<gene>
    <name evidence="1" type="ORF">GCM10009545_05190</name>
    <name evidence="2" type="ORF">GCM10011581_47900</name>
</gene>
<dbReference type="Pfam" id="PF11209">
    <property type="entry name" value="LmeA"/>
    <property type="match status" value="1"/>
</dbReference>
<proteinExistence type="predicted"/>
<evidence type="ECO:0000313" key="1">
    <source>
        <dbReference type="EMBL" id="GAA0506130.1"/>
    </source>
</evidence>
<dbReference type="EMBL" id="BAAAHC010000003">
    <property type="protein sequence ID" value="GAA0506130.1"/>
    <property type="molecule type" value="Genomic_DNA"/>
</dbReference>
<keyword evidence="4" id="KW-1185">Reference proteome</keyword>
<dbReference type="Proteomes" id="UP001500220">
    <property type="component" value="Unassembled WGS sequence"/>
</dbReference>
<dbReference type="RefSeq" id="WP_188991474.1">
    <property type="nucleotide sequence ID" value="NZ_BAAAHC010000003.1"/>
</dbReference>
<dbReference type="Proteomes" id="UP000597989">
    <property type="component" value="Unassembled WGS sequence"/>
</dbReference>
<dbReference type="EMBL" id="BMMT01000024">
    <property type="protein sequence ID" value="GGJ05253.1"/>
    <property type="molecule type" value="Genomic_DNA"/>
</dbReference>
<dbReference type="AlphaFoldDB" id="A0A917KB21"/>
<evidence type="ECO:0000313" key="2">
    <source>
        <dbReference type="EMBL" id="GGJ05253.1"/>
    </source>
</evidence>
<accession>A0A917KB21</accession>
<comment type="caution">
    <text evidence="2">The sequence shown here is derived from an EMBL/GenBank/DDBJ whole genome shotgun (WGS) entry which is preliminary data.</text>
</comment>
<reference evidence="1" key="4">
    <citation type="submission" date="2023-12" db="EMBL/GenBank/DDBJ databases">
        <authorList>
            <person name="Sun Q."/>
            <person name="Inoue M."/>
        </authorList>
    </citation>
    <scope>NUCLEOTIDE SEQUENCE</scope>
    <source>
        <strain evidence="1">JCM 10664</strain>
    </source>
</reference>